<feature type="compositionally biased region" description="Pro residues" evidence="8">
    <location>
        <begin position="782"/>
        <end position="798"/>
    </location>
</feature>
<dbReference type="Gene3D" id="1.20.1270.60">
    <property type="entry name" value="Arfaptin homology (AH) domain/BAR domain"/>
    <property type="match status" value="1"/>
</dbReference>
<dbReference type="FunFam" id="2.30.30.40:FF:000312">
    <property type="entry name" value="Related to Cell division control protein 15"/>
    <property type="match status" value="1"/>
</dbReference>
<dbReference type="SMART" id="SM00055">
    <property type="entry name" value="FCH"/>
    <property type="match status" value="1"/>
</dbReference>
<keyword evidence="3" id="KW-0963">Cytoplasm</keyword>
<feature type="compositionally biased region" description="Basic and acidic residues" evidence="8">
    <location>
        <begin position="456"/>
        <end position="470"/>
    </location>
</feature>
<feature type="compositionally biased region" description="Polar residues" evidence="8">
    <location>
        <begin position="382"/>
        <end position="393"/>
    </location>
</feature>
<dbReference type="CDD" id="cd00174">
    <property type="entry name" value="SH3"/>
    <property type="match status" value="1"/>
</dbReference>
<feature type="compositionally biased region" description="Polar residues" evidence="8">
    <location>
        <begin position="644"/>
        <end position="676"/>
    </location>
</feature>
<evidence type="ECO:0000256" key="7">
    <source>
        <dbReference type="PROSITE-ProRule" id="PRU01077"/>
    </source>
</evidence>
<evidence type="ECO:0000256" key="6">
    <source>
        <dbReference type="PROSITE-ProRule" id="PRU00192"/>
    </source>
</evidence>
<dbReference type="OrthoDB" id="19092at2759"/>
<accession>A0A1Y2IA93</accession>
<evidence type="ECO:0000259" key="10">
    <source>
        <dbReference type="PROSITE" id="PS51741"/>
    </source>
</evidence>
<dbReference type="Pfam" id="PF00611">
    <property type="entry name" value="FCH"/>
    <property type="match status" value="1"/>
</dbReference>
<dbReference type="InterPro" id="IPR036028">
    <property type="entry name" value="SH3-like_dom_sf"/>
</dbReference>
<dbReference type="InterPro" id="IPR001060">
    <property type="entry name" value="FCH_dom"/>
</dbReference>
<feature type="compositionally biased region" description="Polar residues" evidence="8">
    <location>
        <begin position="698"/>
        <end position="719"/>
    </location>
</feature>
<dbReference type="InterPro" id="IPR001452">
    <property type="entry name" value="SH3_domain"/>
</dbReference>
<evidence type="ECO:0000256" key="5">
    <source>
        <dbReference type="ARBA" id="ARBA00023212"/>
    </source>
</evidence>
<dbReference type="Gene3D" id="2.30.30.40">
    <property type="entry name" value="SH3 Domains"/>
    <property type="match status" value="1"/>
</dbReference>
<dbReference type="Proteomes" id="UP000193067">
    <property type="component" value="Unassembled WGS sequence"/>
</dbReference>
<dbReference type="InterPro" id="IPR027267">
    <property type="entry name" value="AH/BAR_dom_sf"/>
</dbReference>
<dbReference type="EMBL" id="KZ084153">
    <property type="protein sequence ID" value="OSC97342.1"/>
    <property type="molecule type" value="Genomic_DNA"/>
</dbReference>
<dbReference type="SUPFAM" id="SSF50044">
    <property type="entry name" value="SH3-domain"/>
    <property type="match status" value="1"/>
</dbReference>
<dbReference type="GO" id="GO:0120104">
    <property type="term" value="C:mitotic actomyosin contractile ring, proximal layer"/>
    <property type="evidence" value="ECO:0007669"/>
    <property type="project" value="TreeGrafter"/>
</dbReference>
<feature type="compositionally biased region" description="Polar residues" evidence="8">
    <location>
        <begin position="564"/>
        <end position="577"/>
    </location>
</feature>
<feature type="compositionally biased region" description="Low complexity" evidence="8">
    <location>
        <begin position="503"/>
        <end position="512"/>
    </location>
</feature>
<feature type="region of interest" description="Disordered" evidence="8">
    <location>
        <begin position="289"/>
        <end position="418"/>
    </location>
</feature>
<dbReference type="CDD" id="cd07651">
    <property type="entry name" value="F-BAR_PombeCdc15_like"/>
    <property type="match status" value="1"/>
</dbReference>
<evidence type="ECO:0000256" key="4">
    <source>
        <dbReference type="ARBA" id="ARBA00022553"/>
    </source>
</evidence>
<dbReference type="STRING" id="1353009.A0A1Y2IA93"/>
<name>A0A1Y2IA93_TRAC3</name>
<evidence type="ECO:0000256" key="1">
    <source>
        <dbReference type="ARBA" id="ARBA00004245"/>
    </source>
</evidence>
<evidence type="ECO:0000256" key="2">
    <source>
        <dbReference type="ARBA" id="ARBA00022443"/>
    </source>
</evidence>
<dbReference type="InterPro" id="IPR031160">
    <property type="entry name" value="F_BAR_dom"/>
</dbReference>
<dbReference type="PRINTS" id="PR00499">
    <property type="entry name" value="P67PHOX"/>
</dbReference>
<dbReference type="Pfam" id="PF00018">
    <property type="entry name" value="SH3_1"/>
    <property type="match status" value="1"/>
</dbReference>
<reference evidence="11 12" key="1">
    <citation type="journal article" date="2015" name="Biotechnol. Biofuels">
        <title>Enhanced degradation of softwood versus hardwood by the white-rot fungus Pycnoporus coccineus.</title>
        <authorList>
            <person name="Couturier M."/>
            <person name="Navarro D."/>
            <person name="Chevret D."/>
            <person name="Henrissat B."/>
            <person name="Piumi F."/>
            <person name="Ruiz-Duenas F.J."/>
            <person name="Martinez A.T."/>
            <person name="Grigoriev I.V."/>
            <person name="Riley R."/>
            <person name="Lipzen A."/>
            <person name="Berrin J.G."/>
            <person name="Master E.R."/>
            <person name="Rosso M.N."/>
        </authorList>
    </citation>
    <scope>NUCLEOTIDE SEQUENCE [LARGE SCALE GENOMIC DNA]</scope>
    <source>
        <strain evidence="11 12">BRFM310</strain>
    </source>
</reference>
<evidence type="ECO:0008006" key="13">
    <source>
        <dbReference type="Google" id="ProtNLM"/>
    </source>
</evidence>
<dbReference type="AlphaFoldDB" id="A0A1Y2IA93"/>
<keyword evidence="7" id="KW-0175">Coiled coil</keyword>
<evidence type="ECO:0000256" key="3">
    <source>
        <dbReference type="ARBA" id="ARBA00022490"/>
    </source>
</evidence>
<proteinExistence type="predicted"/>
<sequence>MSARRQASTTSLSRYARAGSPDFASRSLDFCNAFWGLGDGGVEVLFARMRGAMRTMEELKNFWKERAAIEEQYAKRLASLAKVTLGRDEIGELRASLDTLKHETEKQAQGHMLVAQAIRNDLEGATSTFLARQQQHKRGIQAQIEKEFKNKQTQEGYVARAREKYEADCVRINSYTAQSNLIQGRDLEKVHLKLERAQQTVQANQRDYANFARALQDTMVKWEQSWKAFCDSCQDMEEDRIEFMKDNMWAYANAVSTVCVSDDESCEKLRLALEQLEVEKDMENFVRDYGTGNAIPDPPPFIDYTNPDAQPASQQRPSTRPANFARQSQRPRQIPSAQQQPEPEEEPINMTGVGTGAAPRATDQQLQRSQTQSRSSSRAQDPIQQNGVYQNGAANGRITPANVGMREPDPHADPIDPTAKTMLKVGANAYEVNLDRDPQAHSGPAAAGSAIAARVGQDDDPLRRQMDELRNASSAGGGSVRRSGQWRVPPPQTQSPPGGSGPSRGAPGASSLSPPPGGSAGGGPPNRDYRNSAEIVVGSYPPQAMSTSRPTSPNPPTNVHMRPPSQNGTVPASSVSVQDVLADYQQSFPGERKSTSRRNSHAGSISGQASISGQQSIASNQQGSSIRDRPLSSEGGQAGIGAQGRSTSPQPFAPLSRSTSPAMQGAPASNRNSYSRGPQGAGAAASYGHAHSGSTSTRQGSISIPQQPAHQQRPTSPSIGIQLDPTGRVVADDMAAIYAHQQPQQPGSQYRQPPPQQQPVLQQPIQRRPSYNAGPNGAPYGAAPPPQAHPYGAGPPAPVYNAPVQQHNQYNAPAPAPQQPVYPQQPPVQGHPSQMYGYTQPPAQGGALVSRGPSMNNGYYQPPAVQRAPSPQPPPASQPPPPTGQYTDDGRGVLFYVKAMYNYRATIDEEFDFQEGDIIAVTATPEDGWWSGELLDETRRQPGKHIFPSNFVCLF</sequence>
<comment type="subcellular location">
    <subcellularLocation>
        <location evidence="1">Cytoplasm</location>
        <location evidence="1">Cytoskeleton</location>
    </subcellularLocation>
</comment>
<dbReference type="PROSITE" id="PS50002">
    <property type="entry name" value="SH3"/>
    <property type="match status" value="1"/>
</dbReference>
<keyword evidence="2 6" id="KW-0728">SH3 domain</keyword>
<feature type="compositionally biased region" description="Low complexity" evidence="8">
    <location>
        <begin position="758"/>
        <end position="781"/>
    </location>
</feature>
<dbReference type="PANTHER" id="PTHR23065">
    <property type="entry name" value="PROLINE-SERINE-THREONINE PHOSPHATASE INTERACTING PROTEIN 1"/>
    <property type="match status" value="1"/>
</dbReference>
<feature type="region of interest" description="Disordered" evidence="8">
    <location>
        <begin position="435"/>
        <end position="889"/>
    </location>
</feature>
<keyword evidence="4" id="KW-0597">Phosphoprotein</keyword>
<dbReference type="PANTHER" id="PTHR23065:SF7">
    <property type="entry name" value="NOSTRIN, ISOFORM H"/>
    <property type="match status" value="1"/>
</dbReference>
<feature type="compositionally biased region" description="Low complexity" evidence="8">
    <location>
        <begin position="440"/>
        <end position="453"/>
    </location>
</feature>
<dbReference type="GO" id="GO:0005543">
    <property type="term" value="F:phospholipid binding"/>
    <property type="evidence" value="ECO:0007669"/>
    <property type="project" value="TreeGrafter"/>
</dbReference>
<feature type="compositionally biased region" description="Pro residues" evidence="8">
    <location>
        <begin position="814"/>
        <end position="826"/>
    </location>
</feature>
<keyword evidence="12" id="KW-1185">Reference proteome</keyword>
<feature type="compositionally biased region" description="Low complexity" evidence="8">
    <location>
        <begin position="364"/>
        <end position="378"/>
    </location>
</feature>
<dbReference type="GO" id="GO:0030036">
    <property type="term" value="P:actin cytoskeleton organization"/>
    <property type="evidence" value="ECO:0007669"/>
    <property type="project" value="UniProtKB-ARBA"/>
</dbReference>
<organism evidence="11 12">
    <name type="scientific">Trametes coccinea (strain BRFM310)</name>
    <name type="common">Pycnoporus coccineus</name>
    <dbReference type="NCBI Taxonomy" id="1353009"/>
    <lineage>
        <taxon>Eukaryota</taxon>
        <taxon>Fungi</taxon>
        <taxon>Dikarya</taxon>
        <taxon>Basidiomycota</taxon>
        <taxon>Agaricomycotina</taxon>
        <taxon>Agaricomycetes</taxon>
        <taxon>Polyporales</taxon>
        <taxon>Polyporaceae</taxon>
        <taxon>Trametes</taxon>
    </lineage>
</organism>
<evidence type="ECO:0000256" key="8">
    <source>
        <dbReference type="SAM" id="MobiDB-lite"/>
    </source>
</evidence>
<feature type="compositionally biased region" description="Low complexity" evidence="8">
    <location>
        <begin position="602"/>
        <end position="625"/>
    </location>
</feature>
<feature type="compositionally biased region" description="Pro residues" evidence="8">
    <location>
        <begin position="870"/>
        <end position="883"/>
    </location>
</feature>
<evidence type="ECO:0000313" key="12">
    <source>
        <dbReference type="Proteomes" id="UP000193067"/>
    </source>
</evidence>
<dbReference type="PROSITE" id="PS51741">
    <property type="entry name" value="F_BAR"/>
    <property type="match status" value="1"/>
</dbReference>
<gene>
    <name evidence="11" type="ORF">PYCCODRAFT_1399063</name>
</gene>
<evidence type="ECO:0000313" key="11">
    <source>
        <dbReference type="EMBL" id="OSC97342.1"/>
    </source>
</evidence>
<feature type="compositionally biased region" description="Polar residues" evidence="8">
    <location>
        <begin position="307"/>
        <end position="337"/>
    </location>
</feature>
<feature type="compositionally biased region" description="Low complexity" evidence="8">
    <location>
        <begin position="741"/>
        <end position="751"/>
    </location>
</feature>
<keyword evidence="5" id="KW-0206">Cytoskeleton</keyword>
<feature type="compositionally biased region" description="Low complexity" evidence="8">
    <location>
        <begin position="681"/>
        <end position="697"/>
    </location>
</feature>
<dbReference type="SUPFAM" id="SSF103657">
    <property type="entry name" value="BAR/IMD domain-like"/>
    <property type="match status" value="1"/>
</dbReference>
<feature type="compositionally biased region" description="Low complexity" evidence="8">
    <location>
        <begin position="799"/>
        <end position="813"/>
    </location>
</feature>
<feature type="domain" description="SH3" evidence="9">
    <location>
        <begin position="892"/>
        <end position="955"/>
    </location>
</feature>
<protein>
    <recommendedName>
        <fullName evidence="13">SH3 domain-containing protein</fullName>
    </recommendedName>
</protein>
<dbReference type="FunFam" id="1.20.1270.60:FF:000045">
    <property type="entry name" value="Cell division control protein"/>
    <property type="match status" value="1"/>
</dbReference>
<feature type="domain" description="F-BAR" evidence="10">
    <location>
        <begin position="28"/>
        <end position="281"/>
    </location>
</feature>
<dbReference type="SMART" id="SM00326">
    <property type="entry name" value="SH3"/>
    <property type="match status" value="1"/>
</dbReference>
<dbReference type="GO" id="GO:0009898">
    <property type="term" value="C:cytoplasmic side of plasma membrane"/>
    <property type="evidence" value="ECO:0007669"/>
    <property type="project" value="TreeGrafter"/>
</dbReference>
<evidence type="ECO:0000259" key="9">
    <source>
        <dbReference type="PROSITE" id="PS50002"/>
    </source>
</evidence>